<dbReference type="GO" id="GO:0008237">
    <property type="term" value="F:metallopeptidase activity"/>
    <property type="evidence" value="ECO:0007669"/>
    <property type="project" value="InterPro"/>
</dbReference>
<dbReference type="PANTHER" id="PTHR43666:SF1">
    <property type="entry name" value="CONSERVED PROTEIN"/>
    <property type="match status" value="1"/>
</dbReference>
<comment type="caution">
    <text evidence="5">The sequence shown here is derived from an EMBL/GenBank/DDBJ whole genome shotgun (WGS) entry which is preliminary data.</text>
</comment>
<evidence type="ECO:0000313" key="6">
    <source>
        <dbReference type="Proteomes" id="UP000268469"/>
    </source>
</evidence>
<evidence type="ECO:0000259" key="4">
    <source>
        <dbReference type="Pfam" id="PF19290"/>
    </source>
</evidence>
<name>A0A660SGE3_UNCW3</name>
<comment type="similarity">
    <text evidence="1">Belongs to the peptidase U62 family.</text>
</comment>
<feature type="domain" description="Metalloprotease TldD/E central" evidence="4">
    <location>
        <begin position="136"/>
        <end position="220"/>
    </location>
</feature>
<dbReference type="Pfam" id="PF19290">
    <property type="entry name" value="PmbA_TldD_2nd"/>
    <property type="match status" value="1"/>
</dbReference>
<reference evidence="5 6" key="1">
    <citation type="submission" date="2018-06" db="EMBL/GenBank/DDBJ databases">
        <title>Extensive metabolic versatility and redundancy in microbially diverse, dynamic hydrothermal sediments.</title>
        <authorList>
            <person name="Dombrowski N."/>
            <person name="Teske A."/>
            <person name="Baker B.J."/>
        </authorList>
    </citation>
    <scope>NUCLEOTIDE SEQUENCE [LARGE SCALE GENOMIC DNA]</scope>
    <source>
        <strain evidence="5">B36_G15</strain>
    </source>
</reference>
<evidence type="ECO:0008006" key="7">
    <source>
        <dbReference type="Google" id="ProtNLM"/>
    </source>
</evidence>
<evidence type="ECO:0000259" key="2">
    <source>
        <dbReference type="Pfam" id="PF01523"/>
    </source>
</evidence>
<dbReference type="Pfam" id="PF01523">
    <property type="entry name" value="PmbA_TldD_1st"/>
    <property type="match status" value="1"/>
</dbReference>
<evidence type="ECO:0000313" key="5">
    <source>
        <dbReference type="EMBL" id="RKX69868.1"/>
    </source>
</evidence>
<dbReference type="Pfam" id="PF19289">
    <property type="entry name" value="PmbA_TldD_3rd"/>
    <property type="match status" value="1"/>
</dbReference>
<evidence type="ECO:0000256" key="1">
    <source>
        <dbReference type="ARBA" id="ARBA00005836"/>
    </source>
</evidence>
<dbReference type="InterPro" id="IPR045570">
    <property type="entry name" value="Metalloprtase-TldD/E_cen_dom"/>
</dbReference>
<dbReference type="Proteomes" id="UP000268469">
    <property type="component" value="Unassembled WGS sequence"/>
</dbReference>
<dbReference type="InterPro" id="IPR002510">
    <property type="entry name" value="Metalloprtase-TldD/E_N"/>
</dbReference>
<evidence type="ECO:0000259" key="3">
    <source>
        <dbReference type="Pfam" id="PF19289"/>
    </source>
</evidence>
<accession>A0A660SGE3</accession>
<dbReference type="PANTHER" id="PTHR43666">
    <property type="entry name" value="TLDD PROTEIN"/>
    <property type="match status" value="1"/>
</dbReference>
<sequence length="464" mass="51602">IDRLVIIVRIESMVGKRRLLSIAQEVMRRSSGDQTEILIINYLSRLTRFANNIIHQNVAELNTTFQIRVVIGKRVGVASANTLKRKEVRKVLEDAVEIARNQPEDPDFRSLPRPSTYKELDIFDSQTATYGPKEQAREVKRAIAMAKEHGLSGYGSFSTGVSEILIVNSLGIEAYTQATDVYFNTVMMGEDATGYGDGAARKVSEVDVERIARTAARKALLGRKPRSLKPGRYEVILEPNAVAELLNFLGWMGFSAKMVQEKQSFLIDKLGKRIADPGITLYEDPYHPKGFAFPFDFEGVRRKRVPLIKDGIAVGYVHDSYTAGKEGKRSTGNGLPAPNPYGPVPFNLTLRKGGVSRERMVQQTKKGLLVTRFHYTNIVDPIKTVVTGMTRDGLYLIQNGEIVGGVKNFRFTQSILEALSQVEGIGNDLTLIGHGPGYDFRHAMGTLAVSLRIRDFNFSGVTRF</sequence>
<organism evidence="5 6">
    <name type="scientific">candidate division WOR-3 bacterium</name>
    <dbReference type="NCBI Taxonomy" id="2052148"/>
    <lineage>
        <taxon>Bacteria</taxon>
        <taxon>Bacteria division WOR-3</taxon>
    </lineage>
</organism>
<feature type="domain" description="Metalloprotease TldD/E N-terminal" evidence="2">
    <location>
        <begin position="36"/>
        <end position="99"/>
    </location>
</feature>
<proteinExistence type="inferred from homology"/>
<dbReference type="Gene3D" id="3.30.2290.10">
    <property type="entry name" value="PmbA/TldD superfamily"/>
    <property type="match status" value="1"/>
</dbReference>
<dbReference type="InterPro" id="IPR045569">
    <property type="entry name" value="Metalloprtase-TldD/E_C"/>
</dbReference>
<dbReference type="SUPFAM" id="SSF111283">
    <property type="entry name" value="Putative modulator of DNA gyrase, PmbA/TldD"/>
    <property type="match status" value="1"/>
</dbReference>
<dbReference type="AlphaFoldDB" id="A0A660SGE3"/>
<dbReference type="GO" id="GO:0006508">
    <property type="term" value="P:proteolysis"/>
    <property type="evidence" value="ECO:0007669"/>
    <property type="project" value="InterPro"/>
</dbReference>
<feature type="non-terminal residue" evidence="5">
    <location>
        <position position="1"/>
    </location>
</feature>
<dbReference type="InterPro" id="IPR035068">
    <property type="entry name" value="TldD/PmbA_N"/>
</dbReference>
<dbReference type="EMBL" id="QNBE01000062">
    <property type="protein sequence ID" value="RKX69868.1"/>
    <property type="molecule type" value="Genomic_DNA"/>
</dbReference>
<dbReference type="InterPro" id="IPR036059">
    <property type="entry name" value="TldD/PmbA_sf"/>
</dbReference>
<protein>
    <recommendedName>
        <fullName evidence="7">TldD/PmbA family protein</fullName>
    </recommendedName>
</protein>
<gene>
    <name evidence="5" type="ORF">DRP53_06805</name>
</gene>
<feature type="domain" description="Metalloprotease TldD/E C-terminal" evidence="3">
    <location>
        <begin position="230"/>
        <end position="460"/>
    </location>
</feature>